<dbReference type="PANTHER" id="PTHR47246">
    <property type="entry name" value="MUCIN-19"/>
    <property type="match status" value="1"/>
</dbReference>
<name>A0A9Q1HWK7_CONCO</name>
<evidence type="ECO:0000256" key="2">
    <source>
        <dbReference type="ARBA" id="ARBA00022525"/>
    </source>
</evidence>
<dbReference type="Pfam" id="PF08742">
    <property type="entry name" value="C8"/>
    <property type="match status" value="2"/>
</dbReference>
<dbReference type="Pfam" id="PF00094">
    <property type="entry name" value="VWD"/>
    <property type="match status" value="3"/>
</dbReference>
<dbReference type="AlphaFoldDB" id="A0A9Q1HWK7"/>
<gene>
    <name evidence="4" type="ORF">COCON_G00116700</name>
</gene>
<reference evidence="4" key="1">
    <citation type="journal article" date="2023" name="Science">
        <title>Genome structures resolve the early diversification of teleost fishes.</title>
        <authorList>
            <person name="Parey E."/>
            <person name="Louis A."/>
            <person name="Montfort J."/>
            <person name="Bouchez O."/>
            <person name="Roques C."/>
            <person name="Iampietro C."/>
            <person name="Lluch J."/>
            <person name="Castinel A."/>
            <person name="Donnadieu C."/>
            <person name="Desvignes T."/>
            <person name="Floi Bucao C."/>
            <person name="Jouanno E."/>
            <person name="Wen M."/>
            <person name="Mejri S."/>
            <person name="Dirks R."/>
            <person name="Jansen H."/>
            <person name="Henkel C."/>
            <person name="Chen W.J."/>
            <person name="Zahm M."/>
            <person name="Cabau C."/>
            <person name="Klopp C."/>
            <person name="Thompson A.W."/>
            <person name="Robinson-Rechavi M."/>
            <person name="Braasch I."/>
            <person name="Lecointre G."/>
            <person name="Bobe J."/>
            <person name="Postlethwait J.H."/>
            <person name="Berthelot C."/>
            <person name="Roest Crollius H."/>
            <person name="Guiguen Y."/>
        </authorList>
    </citation>
    <scope>NUCLEOTIDE SEQUENCE</scope>
    <source>
        <strain evidence="4">Concon-B</strain>
    </source>
</reference>
<feature type="domain" description="VWFD" evidence="3">
    <location>
        <begin position="1"/>
        <end position="72"/>
    </location>
</feature>
<dbReference type="PANTHER" id="PTHR47246:SF1">
    <property type="entry name" value="MUCIN-19"/>
    <property type="match status" value="1"/>
</dbReference>
<dbReference type="Proteomes" id="UP001152803">
    <property type="component" value="Unassembled WGS sequence"/>
</dbReference>
<protein>
    <recommendedName>
        <fullName evidence="3">VWFD domain-containing protein</fullName>
    </recommendedName>
</protein>
<evidence type="ECO:0000259" key="3">
    <source>
        <dbReference type="PROSITE" id="PS51233"/>
    </source>
</evidence>
<feature type="domain" description="VWFD" evidence="3">
    <location>
        <begin position="343"/>
        <end position="512"/>
    </location>
</feature>
<organism evidence="4 5">
    <name type="scientific">Conger conger</name>
    <name type="common">Conger eel</name>
    <name type="synonym">Muraena conger</name>
    <dbReference type="NCBI Taxonomy" id="82655"/>
    <lineage>
        <taxon>Eukaryota</taxon>
        <taxon>Metazoa</taxon>
        <taxon>Chordata</taxon>
        <taxon>Craniata</taxon>
        <taxon>Vertebrata</taxon>
        <taxon>Euteleostomi</taxon>
        <taxon>Actinopterygii</taxon>
        <taxon>Neopterygii</taxon>
        <taxon>Teleostei</taxon>
        <taxon>Anguilliformes</taxon>
        <taxon>Congridae</taxon>
        <taxon>Conger</taxon>
    </lineage>
</organism>
<sequence>MKIQVQVKPKVQLYVTLPESESGNVKGLCGNHNDETKDDFIGKSGINENVAEYFALSWVVGQCNGKTPEICSSDVEKYAHEDCSHLTDRSGIFAGCHNQDDCGSGHKTFSIRAESVPCCEEKLTCSRRIILELQGKNTLKLQDLEVEQMGNDTEPLYSVQTIGLYFVISVPSLEITLIWDKHTRLIINLGGRWKNKVCGLCGNFNNNEEDDLQIRGSMEKADAITSGNSWKMPVPQCSDVVEVQFSCDHFSYCTNWAERRCMIISSDTFKACHQKVDYVPYYEACVKEACSCSVGSHGFCTAVAAFAEACCEEGISVKWRTPERCRTTCKGGHWDCVEKDCPGECQVFGNGHYQTFDSKWYRFDGNCEYTLVEDDCGSGHQTFSIRTESVPCCEEKLTCSRRIILELQGKNTLKLQDLEVEQMGNDTEPLYSVQTIGLYFVISVPSLEITLIWDKHTRLIINLGGRWKNKVCGLCGNFNNNEEDDLQIRGSMEKADAITSGNSWKMPVPQCSDVVEVQFSCDHFSYCTNWAERRCLIISSDIFKACHQKVDYVPYYEACVKEACSCSVGSHGFCTAVAAFAEACCEEGISVKWRTPERCPVYCDYYNEQNPQSSDATWHYKPCGTQDIKTCSKSNVSRKLEGCYPECPEDFPYFDENTKKCSKS</sequence>
<keyword evidence="2" id="KW-0964">Secreted</keyword>
<proteinExistence type="predicted"/>
<dbReference type="PROSITE" id="PS51233">
    <property type="entry name" value="VWFD"/>
    <property type="match status" value="3"/>
</dbReference>
<dbReference type="InterPro" id="IPR001846">
    <property type="entry name" value="VWF_type-D"/>
</dbReference>
<evidence type="ECO:0000313" key="4">
    <source>
        <dbReference type="EMBL" id="KAJ8269063.1"/>
    </source>
</evidence>
<dbReference type="InterPro" id="IPR058753">
    <property type="entry name" value="TIL_OTOGL_Mucin"/>
</dbReference>
<accession>A0A9Q1HWK7</accession>
<dbReference type="OrthoDB" id="160294at2759"/>
<dbReference type="Pfam" id="PF25962">
    <property type="entry name" value="TIL_OTOGL_Mucin"/>
    <property type="match status" value="1"/>
</dbReference>
<evidence type="ECO:0000256" key="1">
    <source>
        <dbReference type="ARBA" id="ARBA00004613"/>
    </source>
</evidence>
<dbReference type="InterPro" id="IPR014853">
    <property type="entry name" value="VWF/SSPO/ZAN-like_Cys-rich_dom"/>
</dbReference>
<dbReference type="GO" id="GO:0005576">
    <property type="term" value="C:extracellular region"/>
    <property type="evidence" value="ECO:0007669"/>
    <property type="project" value="UniProtKB-SubCell"/>
</dbReference>
<dbReference type="EMBL" id="JAFJMO010000008">
    <property type="protein sequence ID" value="KAJ8269063.1"/>
    <property type="molecule type" value="Genomic_DNA"/>
</dbReference>
<feature type="domain" description="VWFD" evidence="3">
    <location>
        <begin position="69"/>
        <end position="238"/>
    </location>
</feature>
<evidence type="ECO:0000313" key="5">
    <source>
        <dbReference type="Proteomes" id="UP001152803"/>
    </source>
</evidence>
<keyword evidence="5" id="KW-1185">Reference proteome</keyword>
<dbReference type="SMART" id="SM00216">
    <property type="entry name" value="VWD"/>
    <property type="match status" value="2"/>
</dbReference>
<dbReference type="SMART" id="SM00832">
    <property type="entry name" value="C8"/>
    <property type="match status" value="2"/>
</dbReference>
<comment type="subcellular location">
    <subcellularLocation>
        <location evidence="1">Secreted</location>
    </subcellularLocation>
</comment>
<comment type="caution">
    <text evidence="4">The sequence shown here is derived from an EMBL/GenBank/DDBJ whole genome shotgun (WGS) entry which is preliminary data.</text>
</comment>